<proteinExistence type="predicted"/>
<gene>
    <name evidence="2" type="ORF">CSSPJE1EN2_LOCUS17528</name>
</gene>
<feature type="compositionally biased region" description="Low complexity" evidence="1">
    <location>
        <begin position="17"/>
        <end position="27"/>
    </location>
</feature>
<dbReference type="PANTHER" id="PTHR32011">
    <property type="entry name" value="OS08G0472400 PROTEIN"/>
    <property type="match status" value="1"/>
</dbReference>
<keyword evidence="3" id="KW-1185">Reference proteome</keyword>
<feature type="region of interest" description="Disordered" evidence="1">
    <location>
        <begin position="1"/>
        <end position="27"/>
    </location>
</feature>
<name>A0ABP1BI48_9BRYO</name>
<reference evidence="2" key="1">
    <citation type="submission" date="2024-03" db="EMBL/GenBank/DDBJ databases">
        <authorList>
            <consortium name="ELIXIR-Norway"/>
            <consortium name="Elixir Norway"/>
        </authorList>
    </citation>
    <scope>NUCLEOTIDE SEQUENCE</scope>
</reference>
<evidence type="ECO:0000313" key="2">
    <source>
        <dbReference type="EMBL" id="CAK9875279.1"/>
    </source>
</evidence>
<organism evidence="2 3">
    <name type="scientific">Sphagnum jensenii</name>
    <dbReference type="NCBI Taxonomy" id="128206"/>
    <lineage>
        <taxon>Eukaryota</taxon>
        <taxon>Viridiplantae</taxon>
        <taxon>Streptophyta</taxon>
        <taxon>Embryophyta</taxon>
        <taxon>Bryophyta</taxon>
        <taxon>Sphagnophytina</taxon>
        <taxon>Sphagnopsida</taxon>
        <taxon>Sphagnales</taxon>
        <taxon>Sphagnaceae</taxon>
        <taxon>Sphagnum</taxon>
    </lineage>
</organism>
<dbReference type="PANTHER" id="PTHR32011:SF2">
    <property type="entry name" value="OS08G0472400 PROTEIN"/>
    <property type="match status" value="1"/>
</dbReference>
<dbReference type="EMBL" id="OZ023705">
    <property type="protein sequence ID" value="CAK9875279.1"/>
    <property type="molecule type" value="Genomic_DNA"/>
</dbReference>
<dbReference type="Proteomes" id="UP001497522">
    <property type="component" value="Chromosome 4"/>
</dbReference>
<feature type="region of interest" description="Disordered" evidence="1">
    <location>
        <begin position="265"/>
        <end position="288"/>
    </location>
</feature>
<feature type="compositionally biased region" description="Low complexity" evidence="1">
    <location>
        <begin position="265"/>
        <end position="287"/>
    </location>
</feature>
<evidence type="ECO:0000256" key="1">
    <source>
        <dbReference type="SAM" id="MobiDB-lite"/>
    </source>
</evidence>
<evidence type="ECO:0000313" key="3">
    <source>
        <dbReference type="Proteomes" id="UP001497522"/>
    </source>
</evidence>
<sequence length="523" mass="57535">MLDVQQIGGGGGRGEEQQLQQQQQQQRGRYLHQAQLAGLKRLSARATAGPTKAAGGARRVFFSFSAYARSVIEHLKRAQVPIAEGLSDGEFDRIEATFALTFPPDLKGILQEGLPVGAAFPNWRTGNFEQLRTRIDLPCAGLLHEVALGKFWWKTWGRRPAETQHAVQIASAALRAAPILIPMCGHCYIPCSPNQAGNPIFFVYQKEVVYCGYDVADFFDRELFLVHACMDPLEAPDWGEETGLGKGTNGGESFHQAHLDSLRRSSAASSGVDSSEASSSGASESGGETWGRSLDFLAKQSDGWLLGNLKRTRGCPNDPAKVKDGDATQQLTLSRSLDRKSQESDSTMIFSTEKPLPSQALMNISLAMPPWAARTPRHIDFWSDIADKQKASVAVLPQEDGLFAPCNMDNDDMMTQPLRLDSIPGKHLDVRDEAEPKNSSKWVACYLEEMSLMLRQGGWREDDISDMMGAQALPKLWNQQLDAQAVLLSLAKEVELLSTLLKKAGWSVPDVSESMKWGLCTLW</sequence>
<accession>A0ABP1BI48</accession>
<protein>
    <submittedName>
        <fullName evidence="2">Uncharacterized protein</fullName>
    </submittedName>
</protein>